<reference evidence="1 2" key="2">
    <citation type="submission" date="2019-09" db="EMBL/GenBank/DDBJ databases">
        <title>Mesorhizobium sp. MaA-C15 isolated from Microcystis aeruginosa.</title>
        <authorList>
            <person name="Jeong S.E."/>
            <person name="Jin H.M."/>
            <person name="Jeon C.O."/>
        </authorList>
    </citation>
    <scope>NUCLEOTIDE SEQUENCE [LARGE SCALE GENOMIC DNA]</scope>
    <source>
        <strain evidence="1 2">MaA-C15</strain>
    </source>
</reference>
<dbReference type="OrthoDB" id="9808993at2"/>
<keyword evidence="2" id="KW-1185">Reference proteome</keyword>
<evidence type="ECO:0008006" key="3">
    <source>
        <dbReference type="Google" id="ProtNLM"/>
    </source>
</evidence>
<dbReference type="RefSeq" id="WP_148915924.1">
    <property type="nucleotide sequence ID" value="NZ_VSZS01000065.1"/>
</dbReference>
<evidence type="ECO:0000313" key="1">
    <source>
        <dbReference type="EMBL" id="TYR31123.1"/>
    </source>
</evidence>
<dbReference type="SUPFAM" id="SSF109604">
    <property type="entry name" value="HD-domain/PDEase-like"/>
    <property type="match status" value="1"/>
</dbReference>
<dbReference type="InterPro" id="IPR009218">
    <property type="entry name" value="HD_phosphohydro"/>
</dbReference>
<sequence length="201" mass="22507">MFARLATIETELRRRLAEPHRHYHTQQHIDTLLAMLEAKLPDLHHPEASELAIWFHDAVYDPAARDNERKSASLMREMLSGIIDPELIDIAEIMILATETHRVPPALPIDIATDTALFLDLDMAILAAAASTYDVYADGVRREFVPVVGETAYVTGRLDFLTKTLGSGRPLFCTEWGRSMEAAARENVERERAALSSELSP</sequence>
<protein>
    <recommendedName>
        <fullName evidence="3">Phosphohydrolase</fullName>
    </recommendedName>
</protein>
<dbReference type="Proteomes" id="UP000323258">
    <property type="component" value="Unassembled WGS sequence"/>
</dbReference>
<dbReference type="PANTHER" id="PTHR21174">
    <property type="match status" value="1"/>
</dbReference>
<dbReference type="EMBL" id="VSZS01000065">
    <property type="protein sequence ID" value="TYR31123.1"/>
    <property type="molecule type" value="Genomic_DNA"/>
</dbReference>
<comment type="caution">
    <text evidence="1">The sequence shown here is derived from an EMBL/GenBank/DDBJ whole genome shotgun (WGS) entry which is preliminary data.</text>
</comment>
<name>A0A5D4GT83_9HYPH</name>
<organism evidence="1 2">
    <name type="scientific">Neoaquamicrobium microcysteis</name>
    <dbReference type="NCBI Taxonomy" id="2682781"/>
    <lineage>
        <taxon>Bacteria</taxon>
        <taxon>Pseudomonadati</taxon>
        <taxon>Pseudomonadota</taxon>
        <taxon>Alphaproteobacteria</taxon>
        <taxon>Hyphomicrobiales</taxon>
        <taxon>Phyllobacteriaceae</taxon>
        <taxon>Neoaquamicrobium</taxon>
    </lineage>
</organism>
<gene>
    <name evidence="1" type="ORF">FY036_17000</name>
</gene>
<evidence type="ECO:0000313" key="2">
    <source>
        <dbReference type="Proteomes" id="UP000323258"/>
    </source>
</evidence>
<reference evidence="1 2" key="1">
    <citation type="submission" date="2019-08" db="EMBL/GenBank/DDBJ databases">
        <authorList>
            <person name="Seo Y.L."/>
        </authorList>
    </citation>
    <scope>NUCLEOTIDE SEQUENCE [LARGE SCALE GENOMIC DNA]</scope>
    <source>
        <strain evidence="1 2">MaA-C15</strain>
    </source>
</reference>
<dbReference type="AlphaFoldDB" id="A0A5D4GT83"/>
<accession>A0A5D4GT83</accession>
<dbReference type="PANTHER" id="PTHR21174:SF0">
    <property type="entry name" value="HD PHOSPHOHYDROLASE FAMILY PROTEIN-RELATED"/>
    <property type="match status" value="1"/>
</dbReference>
<proteinExistence type="predicted"/>
<dbReference type="PIRSF" id="PIRSF035170">
    <property type="entry name" value="HD_phosphohydro"/>
    <property type="match status" value="1"/>
</dbReference>